<sequence>MSFVGESNYWLDTAGPAPTDEGRAMPAKVDVAVVGAGYTGLAAALSLARAGRSVAVFDAEAVGFGASSRNGGMVGPGLHKLGIGGLVRTYGEERAIAILGEGLKALDHLEGFVAEEGIDCDLAMTGRFRGARTAAQYEASGRECDWLQAKIGLPTHHVSRADQRSEIGSDFYRGGVVYERDGGVNPRKLLLGLAARAAEAGVQIIAPCAVTGLQRDGSVHTVQTARGAVEAREVVLATNGYSDARSAALSRRVVPLETGACAVGPLSPEQMAELTPKGRMHGETGRVFMWYRPTPDGRSFIFGGRFGAGGMGLEARRRAFRRAICRVFPQLETAPISHVWSGQIAYTADHSPHLGQHDDVWMAGGYCGSGVTRSLYFGSKLARRMLGQADADTAFDTLPFKPVPLRPLAPLAAGMLVRWYQMQDNRELRARE</sequence>
<dbReference type="Pfam" id="PF01266">
    <property type="entry name" value="DAO"/>
    <property type="match status" value="1"/>
</dbReference>
<dbReference type="PANTHER" id="PTHR13847">
    <property type="entry name" value="SARCOSINE DEHYDROGENASE-RELATED"/>
    <property type="match status" value="1"/>
</dbReference>
<dbReference type="RefSeq" id="WP_108691393.1">
    <property type="nucleotide sequence ID" value="NZ_QCYH01000003.1"/>
</dbReference>
<dbReference type="SUPFAM" id="SSF51905">
    <property type="entry name" value="FAD/NAD(P)-binding domain"/>
    <property type="match status" value="1"/>
</dbReference>
<evidence type="ECO:0000313" key="3">
    <source>
        <dbReference type="EMBL" id="PVA10533.1"/>
    </source>
</evidence>
<keyword evidence="1" id="KW-0560">Oxidoreductase</keyword>
<dbReference type="GO" id="GO:0005737">
    <property type="term" value="C:cytoplasm"/>
    <property type="evidence" value="ECO:0007669"/>
    <property type="project" value="TreeGrafter"/>
</dbReference>
<reference evidence="3 4" key="1">
    <citation type="submission" date="2018-04" db="EMBL/GenBank/DDBJ databases">
        <title>Pelagivirga bohaiensis gen. nov., sp. nov., a bacterium isolated from the Bohai Sea.</title>
        <authorList>
            <person name="Ji X."/>
        </authorList>
    </citation>
    <scope>NUCLEOTIDE SEQUENCE [LARGE SCALE GENOMIC DNA]</scope>
    <source>
        <strain evidence="3 4">BH-SD19</strain>
    </source>
</reference>
<evidence type="ECO:0000259" key="2">
    <source>
        <dbReference type="Pfam" id="PF01266"/>
    </source>
</evidence>
<dbReference type="Gene3D" id="3.30.9.10">
    <property type="entry name" value="D-Amino Acid Oxidase, subunit A, domain 2"/>
    <property type="match status" value="1"/>
</dbReference>
<proteinExistence type="predicted"/>
<dbReference type="OrthoDB" id="9806601at2"/>
<organism evidence="3 4">
    <name type="scientific">Pelagivirga sediminicola</name>
    <dbReference type="NCBI Taxonomy" id="2170575"/>
    <lineage>
        <taxon>Bacteria</taxon>
        <taxon>Pseudomonadati</taxon>
        <taxon>Pseudomonadota</taxon>
        <taxon>Alphaproteobacteria</taxon>
        <taxon>Rhodobacterales</taxon>
        <taxon>Paracoccaceae</taxon>
        <taxon>Pelagivirga</taxon>
    </lineage>
</organism>
<dbReference type="Gene3D" id="3.50.50.60">
    <property type="entry name" value="FAD/NAD(P)-binding domain"/>
    <property type="match status" value="1"/>
</dbReference>
<protein>
    <submittedName>
        <fullName evidence="3">FAD-dependent oxidoreductase</fullName>
    </submittedName>
</protein>
<dbReference type="PANTHER" id="PTHR13847:SF281">
    <property type="entry name" value="FAD DEPENDENT OXIDOREDUCTASE DOMAIN-CONTAINING PROTEIN"/>
    <property type="match status" value="1"/>
</dbReference>
<dbReference type="GO" id="GO:0016491">
    <property type="term" value="F:oxidoreductase activity"/>
    <property type="evidence" value="ECO:0007669"/>
    <property type="project" value="UniProtKB-KW"/>
</dbReference>
<feature type="domain" description="FAD dependent oxidoreductase" evidence="2">
    <location>
        <begin position="30"/>
        <end position="383"/>
    </location>
</feature>
<gene>
    <name evidence="3" type="ORF">DC366_06390</name>
</gene>
<evidence type="ECO:0000313" key="4">
    <source>
        <dbReference type="Proteomes" id="UP000244446"/>
    </source>
</evidence>
<dbReference type="AlphaFoldDB" id="A0A2T7G7Y3"/>
<dbReference type="InterPro" id="IPR006076">
    <property type="entry name" value="FAD-dep_OxRdtase"/>
</dbReference>
<keyword evidence="4" id="KW-1185">Reference proteome</keyword>
<dbReference type="Proteomes" id="UP000244446">
    <property type="component" value="Unassembled WGS sequence"/>
</dbReference>
<accession>A0A2T7G7Y3</accession>
<dbReference type="EMBL" id="QCYH01000003">
    <property type="protein sequence ID" value="PVA10533.1"/>
    <property type="molecule type" value="Genomic_DNA"/>
</dbReference>
<name>A0A2T7G7Y3_9RHOB</name>
<comment type="caution">
    <text evidence="3">The sequence shown here is derived from an EMBL/GenBank/DDBJ whole genome shotgun (WGS) entry which is preliminary data.</text>
</comment>
<evidence type="ECO:0000256" key="1">
    <source>
        <dbReference type="ARBA" id="ARBA00023002"/>
    </source>
</evidence>
<dbReference type="InterPro" id="IPR036188">
    <property type="entry name" value="FAD/NAD-bd_sf"/>
</dbReference>